<accession>A0A2L0IEX3</accession>
<dbReference type="RefSeq" id="WP_104957020.1">
    <property type="nucleotide sequence ID" value="NZ_CP026377.1"/>
</dbReference>
<gene>
    <name evidence="1" type="ORF">C2E15_08745</name>
</gene>
<sequence length="88" mass="10474">MTTYRIRVGFHNPSALTFLQLDELLEPRRFCRLSSYGEKFRCYIEYEYHSEVHDYCSVCQLARDQACRVKRNPLVLVEVKNDAPRVQT</sequence>
<keyword evidence="2" id="KW-1185">Reference proteome</keyword>
<protein>
    <submittedName>
        <fullName evidence="1">Uncharacterized protein</fullName>
    </submittedName>
</protein>
<dbReference type="KEGG" id="pgz:C2E15_08745"/>
<proteinExistence type="predicted"/>
<evidence type="ECO:0000313" key="1">
    <source>
        <dbReference type="EMBL" id="AUX93156.1"/>
    </source>
</evidence>
<dbReference type="Proteomes" id="UP000238365">
    <property type="component" value="Chromosome"/>
</dbReference>
<name>A0A2L0IEX3_9GAMM</name>
<organism evidence="1 2">
    <name type="scientific">Mixta gaviniae</name>
    <dbReference type="NCBI Taxonomy" id="665914"/>
    <lineage>
        <taxon>Bacteria</taxon>
        <taxon>Pseudomonadati</taxon>
        <taxon>Pseudomonadota</taxon>
        <taxon>Gammaproteobacteria</taxon>
        <taxon>Enterobacterales</taxon>
        <taxon>Erwiniaceae</taxon>
        <taxon>Mixta</taxon>
    </lineage>
</organism>
<dbReference type="EMBL" id="CP026377">
    <property type="protein sequence ID" value="AUX93156.1"/>
    <property type="molecule type" value="Genomic_DNA"/>
</dbReference>
<reference evidence="1 2" key="1">
    <citation type="submission" date="2018-01" db="EMBL/GenBank/DDBJ databases">
        <title>Complete and assembled Genome of Pantoea gaviniae DSM22758T.</title>
        <authorList>
            <person name="Stevens M.J.A."/>
            <person name="Zurfluh K."/>
            <person name="Stephan R."/>
        </authorList>
    </citation>
    <scope>NUCLEOTIDE SEQUENCE [LARGE SCALE GENOMIC DNA]</scope>
    <source>
        <strain evidence="1 2">DSM 22758</strain>
    </source>
</reference>
<evidence type="ECO:0000313" key="2">
    <source>
        <dbReference type="Proteomes" id="UP000238365"/>
    </source>
</evidence>
<dbReference type="AlphaFoldDB" id="A0A2L0IEX3"/>